<organism evidence="3 4">
    <name type="scientific">Promicromonospora soli</name>
    <dbReference type="NCBI Taxonomy" id="2035533"/>
    <lineage>
        <taxon>Bacteria</taxon>
        <taxon>Bacillati</taxon>
        <taxon>Actinomycetota</taxon>
        <taxon>Actinomycetes</taxon>
        <taxon>Micrococcales</taxon>
        <taxon>Promicromonosporaceae</taxon>
        <taxon>Promicromonospora</taxon>
    </lineage>
</organism>
<evidence type="ECO:0000313" key="4">
    <source>
        <dbReference type="Proteomes" id="UP000627369"/>
    </source>
</evidence>
<proteinExistence type="predicted"/>
<accession>A0A919KSL6</accession>
<feature type="compositionally biased region" description="Low complexity" evidence="1">
    <location>
        <begin position="41"/>
        <end position="55"/>
    </location>
</feature>
<feature type="compositionally biased region" description="Basic and acidic residues" evidence="1">
    <location>
        <begin position="56"/>
        <end position="68"/>
    </location>
</feature>
<keyword evidence="4" id="KW-1185">Reference proteome</keyword>
<evidence type="ECO:0000259" key="2">
    <source>
        <dbReference type="Pfam" id="PF19843"/>
    </source>
</evidence>
<feature type="domain" description="DUF6318" evidence="2">
    <location>
        <begin position="53"/>
        <end position="189"/>
    </location>
</feature>
<dbReference type="Pfam" id="PF19843">
    <property type="entry name" value="DUF6318"/>
    <property type="match status" value="1"/>
</dbReference>
<dbReference type="Proteomes" id="UP000627369">
    <property type="component" value="Unassembled WGS sequence"/>
</dbReference>
<evidence type="ECO:0000313" key="3">
    <source>
        <dbReference type="EMBL" id="GHH71008.1"/>
    </source>
</evidence>
<name>A0A919KSL6_9MICO</name>
<reference evidence="3" key="1">
    <citation type="journal article" date="2014" name="Int. J. Syst. Evol. Microbiol.">
        <title>Complete genome sequence of Corynebacterium casei LMG S-19264T (=DSM 44701T), isolated from a smear-ripened cheese.</title>
        <authorList>
            <consortium name="US DOE Joint Genome Institute (JGI-PGF)"/>
            <person name="Walter F."/>
            <person name="Albersmeier A."/>
            <person name="Kalinowski J."/>
            <person name="Ruckert C."/>
        </authorList>
    </citation>
    <scope>NUCLEOTIDE SEQUENCE</scope>
    <source>
        <strain evidence="3">CGMCC 4.7398</strain>
    </source>
</reference>
<protein>
    <recommendedName>
        <fullName evidence="2">DUF6318 domain-containing protein</fullName>
    </recommendedName>
</protein>
<feature type="region of interest" description="Disordered" evidence="1">
    <location>
        <begin position="24"/>
        <end position="68"/>
    </location>
</feature>
<dbReference type="PROSITE" id="PS51257">
    <property type="entry name" value="PROKAR_LIPOPROTEIN"/>
    <property type="match status" value="1"/>
</dbReference>
<comment type="caution">
    <text evidence="3">The sequence shown here is derived from an EMBL/GenBank/DDBJ whole genome shotgun (WGS) entry which is preliminary data.</text>
</comment>
<dbReference type="EMBL" id="BNAS01000002">
    <property type="protein sequence ID" value="GHH71008.1"/>
    <property type="molecule type" value="Genomic_DNA"/>
</dbReference>
<gene>
    <name evidence="3" type="ORF">GCM10017772_18610</name>
</gene>
<sequence>MAGATMRMAGLVVVVGLALSGCTGSTPDPDVAGSSTREPTSEVSPSASPTPSVPAKPERPDAMKRDDAEGAAAAAEYFIELYPYVMATGDTEEFKAMSHRACGFCEQALKDADRIEDREQNFQGGETAVKVLDQYLQDHLTGIYPLDVEVKQEASETVDADGSVFSSAEAQVSEHRVEVGRKNDRWVVVAIAPRPEP</sequence>
<dbReference type="InterPro" id="IPR046281">
    <property type="entry name" value="DUF6318"/>
</dbReference>
<evidence type="ECO:0000256" key="1">
    <source>
        <dbReference type="SAM" id="MobiDB-lite"/>
    </source>
</evidence>
<dbReference type="AlphaFoldDB" id="A0A919KSL6"/>
<reference evidence="3" key="2">
    <citation type="submission" date="2020-09" db="EMBL/GenBank/DDBJ databases">
        <authorList>
            <person name="Sun Q."/>
            <person name="Zhou Y."/>
        </authorList>
    </citation>
    <scope>NUCLEOTIDE SEQUENCE</scope>
    <source>
        <strain evidence="3">CGMCC 4.7398</strain>
    </source>
</reference>